<gene>
    <name evidence="1" type="ORF">PS9374_04511</name>
</gene>
<reference evidence="1 2" key="1">
    <citation type="journal article" date="2016" name="Genome Announc.">
        <title>Draft Genome Sequence of Planomonospora sphaerica JCM9374, a Rare Actinomycete.</title>
        <authorList>
            <person name="Dohra H."/>
            <person name="Suzuki T."/>
            <person name="Inoue Y."/>
            <person name="Kodani S."/>
        </authorList>
    </citation>
    <scope>NUCLEOTIDE SEQUENCE [LARGE SCALE GENOMIC DNA]</scope>
    <source>
        <strain evidence="1 2">JCM 9374</strain>
    </source>
</reference>
<accession>A0A171DJ00</accession>
<dbReference type="RefSeq" id="WP_068899745.1">
    <property type="nucleotide sequence ID" value="NZ_BDCX01000011.1"/>
</dbReference>
<keyword evidence="2" id="KW-1185">Reference proteome</keyword>
<dbReference type="InterPro" id="IPR006764">
    <property type="entry name" value="SAM_dep_MeTrfase_SAV2177_type"/>
</dbReference>
<dbReference type="InterPro" id="IPR029063">
    <property type="entry name" value="SAM-dependent_MTases_sf"/>
</dbReference>
<evidence type="ECO:0000313" key="2">
    <source>
        <dbReference type="Proteomes" id="UP000077701"/>
    </source>
</evidence>
<dbReference type="GO" id="GO:0032259">
    <property type="term" value="P:methylation"/>
    <property type="evidence" value="ECO:0007669"/>
    <property type="project" value="UniProtKB-KW"/>
</dbReference>
<keyword evidence="1" id="KW-0808">Transferase</keyword>
<comment type="caution">
    <text evidence="1">The sequence shown here is derived from an EMBL/GenBank/DDBJ whole genome shotgun (WGS) entry which is preliminary data.</text>
</comment>
<protein>
    <submittedName>
        <fullName evidence="1">Methyltransferase</fullName>
    </submittedName>
</protein>
<dbReference type="GO" id="GO:0008168">
    <property type="term" value="F:methyltransferase activity"/>
    <property type="evidence" value="ECO:0007669"/>
    <property type="project" value="UniProtKB-KW"/>
</dbReference>
<dbReference type="Gene3D" id="3.40.50.150">
    <property type="entry name" value="Vaccinia Virus protein VP39"/>
    <property type="match status" value="1"/>
</dbReference>
<dbReference type="STRING" id="161355.PS9374_04511"/>
<dbReference type="EMBL" id="BDCX01000011">
    <property type="protein sequence ID" value="GAT68846.1"/>
    <property type="molecule type" value="Genomic_DNA"/>
</dbReference>
<evidence type="ECO:0000313" key="1">
    <source>
        <dbReference type="EMBL" id="GAT68846.1"/>
    </source>
</evidence>
<dbReference type="SUPFAM" id="SSF53335">
    <property type="entry name" value="S-adenosyl-L-methionine-dependent methyltransferases"/>
    <property type="match status" value="1"/>
</dbReference>
<organism evidence="1 2">
    <name type="scientific">Planomonospora sphaerica</name>
    <dbReference type="NCBI Taxonomy" id="161355"/>
    <lineage>
        <taxon>Bacteria</taxon>
        <taxon>Bacillati</taxon>
        <taxon>Actinomycetota</taxon>
        <taxon>Actinomycetes</taxon>
        <taxon>Streptosporangiales</taxon>
        <taxon>Streptosporangiaceae</taxon>
        <taxon>Planomonospora</taxon>
    </lineage>
</organism>
<dbReference type="AlphaFoldDB" id="A0A171DJ00"/>
<dbReference type="PIRSF" id="PIRSF017393">
    <property type="entry name" value="MTase_SAV2177"/>
    <property type="match status" value="1"/>
</dbReference>
<sequence length="276" mass="29604">MTDPHMILTAASQARVYGALKGGNSAKDALPGDRDAVERLRQLAPSLGEAVAANRRFALKAAEWLAGPDCDIDQILDLGSGTLDITDPLHRAVHAARPGARVVYVDNDPQVAAHGRAMTTFTGSPLAMVEADARRPQEVLLGVRETQQIDLERPVALFMAALVHFWSPDDDPVGVIAAYLEALADGSYLVLSHACGDRMSPDQLDKLVKAYTEAVGPIYPRTAPQIADLLGRVDLVEPGLAEVSEWWPDPSETGYPHDDVGQAVFLGAIGKVRSRT</sequence>
<dbReference type="Pfam" id="PF04672">
    <property type="entry name" value="Methyltransf_19"/>
    <property type="match status" value="1"/>
</dbReference>
<name>A0A171DJ00_9ACTN</name>
<reference evidence="2" key="2">
    <citation type="submission" date="2016-04" db="EMBL/GenBank/DDBJ databases">
        <title>Planomonospora sphaerica JCM9374 whole genome shotgun sequence.</title>
        <authorList>
            <person name="Suzuki T."/>
            <person name="Dohra H."/>
            <person name="Kodani S."/>
        </authorList>
    </citation>
    <scope>NUCLEOTIDE SEQUENCE [LARGE SCALE GENOMIC DNA]</scope>
    <source>
        <strain evidence="2">JCM 9374</strain>
    </source>
</reference>
<dbReference type="Proteomes" id="UP000077701">
    <property type="component" value="Unassembled WGS sequence"/>
</dbReference>
<keyword evidence="1" id="KW-0489">Methyltransferase</keyword>
<dbReference type="CDD" id="cd02440">
    <property type="entry name" value="AdoMet_MTases"/>
    <property type="match status" value="1"/>
</dbReference>
<proteinExistence type="predicted"/>